<accession>B7Q3C3</accession>
<feature type="transmembrane region" description="Helical" evidence="2">
    <location>
        <begin position="12"/>
        <end position="32"/>
    </location>
</feature>
<evidence type="ECO:0000313" key="5">
    <source>
        <dbReference type="Proteomes" id="UP000001555"/>
    </source>
</evidence>
<dbReference type="HOGENOM" id="CLU_2925178_0_0_1"/>
<dbReference type="VEuPathDB" id="VectorBase:ISCW008664"/>
<evidence type="ECO:0000256" key="2">
    <source>
        <dbReference type="SAM" id="Phobius"/>
    </source>
</evidence>
<dbReference type="Proteomes" id="UP000001555">
    <property type="component" value="Unassembled WGS sequence"/>
</dbReference>
<dbReference type="PaxDb" id="6945-B7Q3C3"/>
<evidence type="ECO:0000256" key="1">
    <source>
        <dbReference type="SAM" id="MobiDB-lite"/>
    </source>
</evidence>
<keyword evidence="2" id="KW-0472">Membrane</keyword>
<keyword evidence="5" id="KW-1185">Reference proteome</keyword>
<feature type="compositionally biased region" description="Polar residues" evidence="1">
    <location>
        <begin position="46"/>
        <end position="55"/>
    </location>
</feature>
<organism>
    <name type="scientific">Ixodes scapularis</name>
    <name type="common">Black-legged tick</name>
    <name type="synonym">Deer tick</name>
    <dbReference type="NCBI Taxonomy" id="6945"/>
    <lineage>
        <taxon>Eukaryota</taxon>
        <taxon>Metazoa</taxon>
        <taxon>Ecdysozoa</taxon>
        <taxon>Arthropoda</taxon>
        <taxon>Chelicerata</taxon>
        <taxon>Arachnida</taxon>
        <taxon>Acari</taxon>
        <taxon>Parasitiformes</taxon>
        <taxon>Ixodida</taxon>
        <taxon>Ixodoidea</taxon>
        <taxon>Ixodidae</taxon>
        <taxon>Ixodinae</taxon>
        <taxon>Ixodes</taxon>
    </lineage>
</organism>
<sequence length="61" mass="6674">MENHVPGTVLAILISMVVSALLIIILLSYLYLKEFGEAPGRGCRGSNCNSTTEYGNHTHHM</sequence>
<dbReference type="EnsemblMetazoa" id="ISCW008664-RA">
    <property type="protein sequence ID" value="ISCW008664-PA"/>
    <property type="gene ID" value="ISCW008664"/>
</dbReference>
<gene>
    <name evidence="3" type="ORF">IscW_ISCW008664</name>
</gene>
<keyword evidence="2" id="KW-1133">Transmembrane helix</keyword>
<dbReference type="InParanoid" id="B7Q3C3"/>
<reference evidence="3 5" key="1">
    <citation type="submission" date="2008-03" db="EMBL/GenBank/DDBJ databases">
        <title>Annotation of Ixodes scapularis.</title>
        <authorList>
            <consortium name="Ixodes scapularis Genome Project Consortium"/>
            <person name="Caler E."/>
            <person name="Hannick L.I."/>
            <person name="Bidwell S."/>
            <person name="Joardar V."/>
            <person name="Thiagarajan M."/>
            <person name="Amedeo P."/>
            <person name="Galinsky K.J."/>
            <person name="Schobel S."/>
            <person name="Inman J."/>
            <person name="Hostetler J."/>
            <person name="Miller J."/>
            <person name="Hammond M."/>
            <person name="Megy K."/>
            <person name="Lawson D."/>
            <person name="Kodira C."/>
            <person name="Sutton G."/>
            <person name="Meyer J."/>
            <person name="Hill C.A."/>
            <person name="Birren B."/>
            <person name="Nene V."/>
            <person name="Collins F."/>
            <person name="Alarcon-Chaidez F."/>
            <person name="Wikel S."/>
            <person name="Strausberg R."/>
        </authorList>
    </citation>
    <scope>NUCLEOTIDE SEQUENCE [LARGE SCALE GENOMIC DNA]</scope>
    <source>
        <strain evidence="5">Wikel</strain>
        <strain evidence="3">Wikel colony</strain>
    </source>
</reference>
<protein>
    <submittedName>
        <fullName evidence="3 4">Uncharacterized protein</fullName>
    </submittedName>
</protein>
<dbReference type="AlphaFoldDB" id="B7Q3C3"/>
<dbReference type="VEuPathDB" id="VectorBase:ISCI008664"/>
<name>B7Q3C3_IXOSC</name>
<keyword evidence="2" id="KW-0812">Transmembrane</keyword>
<reference evidence="4" key="2">
    <citation type="submission" date="2020-05" db="UniProtKB">
        <authorList>
            <consortium name="EnsemblMetazoa"/>
        </authorList>
    </citation>
    <scope>IDENTIFICATION</scope>
    <source>
        <strain evidence="4">wikel</strain>
    </source>
</reference>
<evidence type="ECO:0000313" key="3">
    <source>
        <dbReference type="EMBL" id="EEC13345.1"/>
    </source>
</evidence>
<evidence type="ECO:0000313" key="4">
    <source>
        <dbReference type="EnsemblMetazoa" id="ISCW008664-PA"/>
    </source>
</evidence>
<dbReference type="EMBL" id="ABJB010917196">
    <property type="status" value="NOT_ANNOTATED_CDS"/>
    <property type="molecule type" value="Genomic_DNA"/>
</dbReference>
<proteinExistence type="predicted"/>
<feature type="region of interest" description="Disordered" evidence="1">
    <location>
        <begin position="39"/>
        <end position="61"/>
    </location>
</feature>
<dbReference type="EMBL" id="DS848815">
    <property type="protein sequence ID" value="EEC13345.1"/>
    <property type="molecule type" value="Genomic_DNA"/>
</dbReference>